<comment type="subcellular location">
    <subcellularLocation>
        <location evidence="1">Nucleus</location>
    </subcellularLocation>
</comment>
<dbReference type="InterPro" id="IPR000504">
    <property type="entry name" value="RRM_dom"/>
</dbReference>
<dbReference type="Pfam" id="PF00076">
    <property type="entry name" value="RRM_1"/>
    <property type="match status" value="1"/>
</dbReference>
<dbReference type="EMBL" id="LR899011">
    <property type="protein sequence ID" value="CAD7083802.1"/>
    <property type="molecule type" value="Genomic_DNA"/>
</dbReference>
<dbReference type="FunFam" id="1.25.40.630:FF:000001">
    <property type="entry name" value="Cleavage stimulation factor subunit 2"/>
    <property type="match status" value="1"/>
</dbReference>
<sequence>MGEKNNDQSVMDKSMRSVFVGNIPYEATEEKLKEIFSEVGPVISLKLVFDRESGKPKGYGFCEYKDQETALSAMRNLNGYEIGGRTLRVDNACTEKSRMEMQQLLQGPQVENPYGEHCDPENAPEIITKTVASLPPEQMYELMKQMKTCIQNNPNEARQMLIVNPQLAYALLQAQVVMRIVDPQQALSMLFKANTMPPILTTNPVTGQPQQISPMAMSQSQNQNQGNMQVPPMLNNNNFGPMGGQDIDLRGVVDPRMSRNLDLDMRGIPNPVPNPMETNFQRNPRQMHPPQPVIPPFPSGGNVPSAGGPNMGPNLNTINDPRQRGGDPRLRQAGGNQPAPVPSGPQSGPQSRLPPANGIPNDASDQEKAALIMQVLQLSDEQIAMLPPEQRASILVLKEQIAKSTQR</sequence>
<feature type="region of interest" description="Disordered" evidence="8">
    <location>
        <begin position="263"/>
        <end position="366"/>
    </location>
</feature>
<feature type="compositionally biased region" description="Pro residues" evidence="8">
    <location>
        <begin position="287"/>
        <end position="298"/>
    </location>
</feature>
<keyword evidence="2" id="KW-0597">Phosphoprotein</keyword>
<evidence type="ECO:0000256" key="3">
    <source>
        <dbReference type="ARBA" id="ARBA00022664"/>
    </source>
</evidence>
<evidence type="ECO:0000256" key="8">
    <source>
        <dbReference type="SAM" id="MobiDB-lite"/>
    </source>
</evidence>
<feature type="compositionally biased region" description="Low complexity" evidence="8">
    <location>
        <begin position="344"/>
        <end position="355"/>
    </location>
</feature>
<dbReference type="PROSITE" id="PS50102">
    <property type="entry name" value="RRM"/>
    <property type="match status" value="1"/>
</dbReference>
<keyword evidence="6" id="KW-0539">Nucleus</keyword>
<dbReference type="CDD" id="cd12671">
    <property type="entry name" value="RRM_CSTF2_CSTF2T"/>
    <property type="match status" value="1"/>
</dbReference>
<dbReference type="Gene3D" id="1.25.40.630">
    <property type="match status" value="1"/>
</dbReference>
<organism evidence="10 11">
    <name type="scientific">Hermetia illucens</name>
    <name type="common">Black soldier fly</name>
    <dbReference type="NCBI Taxonomy" id="343691"/>
    <lineage>
        <taxon>Eukaryota</taxon>
        <taxon>Metazoa</taxon>
        <taxon>Ecdysozoa</taxon>
        <taxon>Arthropoda</taxon>
        <taxon>Hexapoda</taxon>
        <taxon>Insecta</taxon>
        <taxon>Pterygota</taxon>
        <taxon>Neoptera</taxon>
        <taxon>Endopterygota</taxon>
        <taxon>Diptera</taxon>
        <taxon>Brachycera</taxon>
        <taxon>Stratiomyomorpha</taxon>
        <taxon>Stratiomyidae</taxon>
        <taxon>Hermetiinae</taxon>
        <taxon>Hermetia</taxon>
    </lineage>
</organism>
<dbReference type="OMA" id="CEPEDAP"/>
<dbReference type="InterPro" id="IPR026896">
    <property type="entry name" value="CSTF_C"/>
</dbReference>
<dbReference type="Proteomes" id="UP000594454">
    <property type="component" value="Chromosome 3"/>
</dbReference>
<evidence type="ECO:0000313" key="11">
    <source>
        <dbReference type="Proteomes" id="UP000594454"/>
    </source>
</evidence>
<dbReference type="GO" id="GO:0031124">
    <property type="term" value="P:mRNA 3'-end processing"/>
    <property type="evidence" value="ECO:0007669"/>
    <property type="project" value="InterPro"/>
</dbReference>
<dbReference type="Pfam" id="PF14327">
    <property type="entry name" value="CSTF2_hinge"/>
    <property type="match status" value="1"/>
</dbReference>
<dbReference type="FunFam" id="1.10.20.70:FF:000001">
    <property type="entry name" value="Cleavage stimulation factor subunit 2"/>
    <property type="match status" value="1"/>
</dbReference>
<dbReference type="AlphaFoldDB" id="A0A7R8UNL2"/>
<evidence type="ECO:0000256" key="5">
    <source>
        <dbReference type="ARBA" id="ARBA00022884"/>
    </source>
</evidence>
<dbReference type="PANTHER" id="PTHR45735">
    <property type="entry name" value="CLEAVAGE STIMULATION FACTOR SUBUNIT 2"/>
    <property type="match status" value="1"/>
</dbReference>
<dbReference type="OrthoDB" id="272703at2759"/>
<dbReference type="InParanoid" id="A0A7R8UNL2"/>
<keyword evidence="4" id="KW-0677">Repeat</keyword>
<evidence type="ECO:0000256" key="4">
    <source>
        <dbReference type="ARBA" id="ARBA00022737"/>
    </source>
</evidence>
<evidence type="ECO:0000256" key="1">
    <source>
        <dbReference type="ARBA" id="ARBA00004123"/>
    </source>
</evidence>
<dbReference type="InterPro" id="IPR038192">
    <property type="entry name" value="CSTF_C_sf"/>
</dbReference>
<dbReference type="Gene3D" id="1.10.20.70">
    <property type="entry name" value="Transcription termination and cleavage factor, C-terminal domain"/>
    <property type="match status" value="1"/>
</dbReference>
<feature type="compositionally biased region" description="Basic and acidic residues" evidence="8">
    <location>
        <begin position="321"/>
        <end position="330"/>
    </location>
</feature>
<dbReference type="InterPro" id="IPR035979">
    <property type="entry name" value="RBD_domain_sf"/>
</dbReference>
<dbReference type="InterPro" id="IPR025742">
    <property type="entry name" value="CSTF2_hinge"/>
</dbReference>
<accession>A0A7R8UNL2</accession>
<gene>
    <name evidence="10" type="ORF">HERILL_LOCUS6733</name>
</gene>
<evidence type="ECO:0000256" key="7">
    <source>
        <dbReference type="PROSITE-ProRule" id="PRU00176"/>
    </source>
</evidence>
<dbReference type="Pfam" id="PF14304">
    <property type="entry name" value="CSTF_C"/>
    <property type="match status" value="1"/>
</dbReference>
<reference evidence="10 11" key="1">
    <citation type="submission" date="2020-11" db="EMBL/GenBank/DDBJ databases">
        <authorList>
            <person name="Wallbank WR R."/>
            <person name="Pardo Diaz C."/>
            <person name="Kozak K."/>
            <person name="Martin S."/>
            <person name="Jiggins C."/>
            <person name="Moest M."/>
            <person name="Warren A I."/>
            <person name="Generalovic N T."/>
            <person name="Byers J.R.P. K."/>
            <person name="Montejo-Kovacevich G."/>
            <person name="Yen C E."/>
        </authorList>
    </citation>
    <scope>NUCLEOTIDE SEQUENCE [LARGE SCALE GENOMIC DNA]</scope>
</reference>
<proteinExistence type="predicted"/>
<dbReference type="Gene3D" id="3.30.70.330">
    <property type="match status" value="1"/>
</dbReference>
<evidence type="ECO:0000256" key="6">
    <source>
        <dbReference type="ARBA" id="ARBA00023242"/>
    </source>
</evidence>
<dbReference type="SMART" id="SM00360">
    <property type="entry name" value="RRM"/>
    <property type="match status" value="1"/>
</dbReference>
<evidence type="ECO:0000259" key="9">
    <source>
        <dbReference type="PROSITE" id="PS50102"/>
    </source>
</evidence>
<dbReference type="FunCoup" id="A0A7R8UNL2">
    <property type="interactions" value="1775"/>
</dbReference>
<keyword evidence="5 7" id="KW-0694">RNA-binding</keyword>
<dbReference type="GO" id="GO:0003729">
    <property type="term" value="F:mRNA binding"/>
    <property type="evidence" value="ECO:0007669"/>
    <property type="project" value="TreeGrafter"/>
</dbReference>
<feature type="domain" description="RRM" evidence="9">
    <location>
        <begin position="16"/>
        <end position="94"/>
    </location>
</feature>
<dbReference type="PANTHER" id="PTHR45735:SF2">
    <property type="entry name" value="CLEAVAGE STIMULATION FACTOR SUBUNIT 2"/>
    <property type="match status" value="1"/>
</dbReference>
<dbReference type="FunFam" id="3.30.70.330:FF:000061">
    <property type="entry name" value="cleavage stimulation factor subunit 2 isoform X1"/>
    <property type="match status" value="1"/>
</dbReference>
<protein>
    <recommendedName>
        <fullName evidence="9">RRM domain-containing protein</fullName>
    </recommendedName>
</protein>
<evidence type="ECO:0000313" key="10">
    <source>
        <dbReference type="EMBL" id="CAD7083802.1"/>
    </source>
</evidence>
<evidence type="ECO:0000256" key="2">
    <source>
        <dbReference type="ARBA" id="ARBA00022553"/>
    </source>
</evidence>
<dbReference type="GO" id="GO:0005847">
    <property type="term" value="C:mRNA cleavage and polyadenylation specificity factor complex"/>
    <property type="evidence" value="ECO:0007669"/>
    <property type="project" value="TreeGrafter"/>
</dbReference>
<dbReference type="InterPro" id="IPR012677">
    <property type="entry name" value="Nucleotide-bd_a/b_plait_sf"/>
</dbReference>
<dbReference type="SUPFAM" id="SSF54928">
    <property type="entry name" value="RNA-binding domain, RBD"/>
    <property type="match status" value="1"/>
</dbReference>
<keyword evidence="11" id="KW-1185">Reference proteome</keyword>
<keyword evidence="3" id="KW-0507">mRNA processing</keyword>
<name>A0A7R8UNL2_HERIL</name>